<accession>A0A059AYH5</accession>
<evidence type="ECO:0000256" key="1">
    <source>
        <dbReference type="SAM" id="MobiDB-lite"/>
    </source>
</evidence>
<dbReference type="InParanoid" id="A0A059AYH5"/>
<protein>
    <submittedName>
        <fullName evidence="2">Uncharacterized protein</fullName>
    </submittedName>
</protein>
<evidence type="ECO:0000313" key="2">
    <source>
        <dbReference type="EMBL" id="KCW58814.1"/>
    </source>
</evidence>
<feature type="compositionally biased region" description="Polar residues" evidence="1">
    <location>
        <begin position="1"/>
        <end position="17"/>
    </location>
</feature>
<dbReference type="AlphaFoldDB" id="A0A059AYH5"/>
<dbReference type="EMBL" id="KK198760">
    <property type="protein sequence ID" value="KCW58814.1"/>
    <property type="molecule type" value="Genomic_DNA"/>
</dbReference>
<feature type="region of interest" description="Disordered" evidence="1">
    <location>
        <begin position="1"/>
        <end position="45"/>
    </location>
</feature>
<proteinExistence type="predicted"/>
<feature type="compositionally biased region" description="Acidic residues" evidence="1">
    <location>
        <begin position="26"/>
        <end position="42"/>
    </location>
</feature>
<sequence>MINLTKKNSQPNETNWSSEERHSEEDNWIDIEEEESSIETDDDKERHFEQLPEAYCVAEGACRNLNWWKKLILGSSYR</sequence>
<gene>
    <name evidence="2" type="ORF">EUGRSUZ_H01450</name>
</gene>
<organism evidence="2">
    <name type="scientific">Eucalyptus grandis</name>
    <name type="common">Flooded gum</name>
    <dbReference type="NCBI Taxonomy" id="71139"/>
    <lineage>
        <taxon>Eukaryota</taxon>
        <taxon>Viridiplantae</taxon>
        <taxon>Streptophyta</taxon>
        <taxon>Embryophyta</taxon>
        <taxon>Tracheophyta</taxon>
        <taxon>Spermatophyta</taxon>
        <taxon>Magnoliopsida</taxon>
        <taxon>eudicotyledons</taxon>
        <taxon>Gunneridae</taxon>
        <taxon>Pentapetalae</taxon>
        <taxon>rosids</taxon>
        <taxon>malvids</taxon>
        <taxon>Myrtales</taxon>
        <taxon>Myrtaceae</taxon>
        <taxon>Myrtoideae</taxon>
        <taxon>Eucalypteae</taxon>
        <taxon>Eucalyptus</taxon>
    </lineage>
</organism>
<reference evidence="2" key="1">
    <citation type="submission" date="2013-07" db="EMBL/GenBank/DDBJ databases">
        <title>The genome of Eucalyptus grandis.</title>
        <authorList>
            <person name="Schmutz J."/>
            <person name="Hayes R."/>
            <person name="Myburg A."/>
            <person name="Tuskan G."/>
            <person name="Grattapaglia D."/>
            <person name="Rokhsar D.S."/>
        </authorList>
    </citation>
    <scope>NUCLEOTIDE SEQUENCE</scope>
    <source>
        <tissue evidence="2">Leaf extractions</tissue>
    </source>
</reference>
<name>A0A059AYH5_EUCGR</name>
<dbReference type="Gramene" id="KCW58814">
    <property type="protein sequence ID" value="KCW58814"/>
    <property type="gene ID" value="EUGRSUZ_H01450"/>
</dbReference>